<dbReference type="Pfam" id="PF13560">
    <property type="entry name" value="HTH_31"/>
    <property type="match status" value="1"/>
</dbReference>
<evidence type="ECO:0000259" key="1">
    <source>
        <dbReference type="PROSITE" id="PS50943"/>
    </source>
</evidence>
<evidence type="ECO:0000313" key="3">
    <source>
        <dbReference type="Proteomes" id="UP000019486"/>
    </source>
</evidence>
<feature type="domain" description="HTH cro/C1-type" evidence="1">
    <location>
        <begin position="13"/>
        <end position="69"/>
    </location>
</feature>
<dbReference type="RefSeq" id="WP_037445803.1">
    <property type="nucleotide sequence ID" value="NZ_AVFL01000001.1"/>
</dbReference>
<dbReference type="Proteomes" id="UP000019486">
    <property type="component" value="Unassembled WGS sequence"/>
</dbReference>
<dbReference type="Gene3D" id="1.10.260.40">
    <property type="entry name" value="lambda repressor-like DNA-binding domains"/>
    <property type="match status" value="1"/>
</dbReference>
<organism evidence="2 3">
    <name type="scientific">Skermanella stibiiresistens SB22</name>
    <dbReference type="NCBI Taxonomy" id="1385369"/>
    <lineage>
        <taxon>Bacteria</taxon>
        <taxon>Pseudomonadati</taxon>
        <taxon>Pseudomonadota</taxon>
        <taxon>Alphaproteobacteria</taxon>
        <taxon>Rhodospirillales</taxon>
        <taxon>Azospirillaceae</taxon>
        <taxon>Skermanella</taxon>
    </lineage>
</organism>
<name>W9HCH2_9PROT</name>
<dbReference type="PROSITE" id="PS50943">
    <property type="entry name" value="HTH_CROC1"/>
    <property type="match status" value="1"/>
</dbReference>
<keyword evidence="3" id="KW-1185">Reference proteome</keyword>
<dbReference type="GO" id="GO:0003677">
    <property type="term" value="F:DNA binding"/>
    <property type="evidence" value="ECO:0007669"/>
    <property type="project" value="InterPro"/>
</dbReference>
<dbReference type="SUPFAM" id="SSF47413">
    <property type="entry name" value="lambda repressor-like DNA-binding domains"/>
    <property type="match status" value="1"/>
</dbReference>
<dbReference type="STRING" id="1385369.N825_00215"/>
<sequence length="99" mass="10926">MLIQNATDIGLIIRERRRTLGLGQEELARRVKVSRQWLVEIEKGKPRAEIGLILRTLGALGLELHIGTSIPPETRVPSANVIPTVDIDELLADLAKDPS</sequence>
<reference evidence="2 3" key="1">
    <citation type="submission" date="2013-08" db="EMBL/GenBank/DDBJ databases">
        <title>The genome sequence of Skermanella stibiiresistens.</title>
        <authorList>
            <person name="Zhu W."/>
            <person name="Wang G."/>
        </authorList>
    </citation>
    <scope>NUCLEOTIDE SEQUENCE [LARGE SCALE GENOMIC DNA]</scope>
    <source>
        <strain evidence="2 3">SB22</strain>
    </source>
</reference>
<gene>
    <name evidence="2" type="ORF">N825_00215</name>
</gene>
<dbReference type="EMBL" id="AVFL01000001">
    <property type="protein sequence ID" value="EWY42407.1"/>
    <property type="molecule type" value="Genomic_DNA"/>
</dbReference>
<dbReference type="InterPro" id="IPR010982">
    <property type="entry name" value="Lambda_DNA-bd_dom_sf"/>
</dbReference>
<dbReference type="InterPro" id="IPR001387">
    <property type="entry name" value="Cro/C1-type_HTH"/>
</dbReference>
<comment type="caution">
    <text evidence="2">The sequence shown here is derived from an EMBL/GenBank/DDBJ whole genome shotgun (WGS) entry which is preliminary data.</text>
</comment>
<dbReference type="CDD" id="cd00093">
    <property type="entry name" value="HTH_XRE"/>
    <property type="match status" value="1"/>
</dbReference>
<dbReference type="OrthoDB" id="7365273at2"/>
<evidence type="ECO:0000313" key="2">
    <source>
        <dbReference type="EMBL" id="EWY42407.1"/>
    </source>
</evidence>
<accession>W9HCH2</accession>
<proteinExistence type="predicted"/>
<dbReference type="SMART" id="SM00530">
    <property type="entry name" value="HTH_XRE"/>
    <property type="match status" value="1"/>
</dbReference>
<protein>
    <submittedName>
        <fullName evidence="2">Transcriptional regulator</fullName>
    </submittedName>
</protein>
<dbReference type="AlphaFoldDB" id="W9HCH2"/>